<evidence type="ECO:0000313" key="5">
    <source>
        <dbReference type="EMBL" id="SVB43102.1"/>
    </source>
</evidence>
<evidence type="ECO:0000259" key="4">
    <source>
        <dbReference type="PROSITE" id="PS50857"/>
    </source>
</evidence>
<dbReference type="GO" id="GO:0005507">
    <property type="term" value="F:copper ion binding"/>
    <property type="evidence" value="ECO:0007669"/>
    <property type="project" value="InterPro"/>
</dbReference>
<dbReference type="InterPro" id="IPR002429">
    <property type="entry name" value="CcO_II-like_C"/>
</dbReference>
<keyword evidence="3" id="KW-0812">Transmembrane</keyword>
<gene>
    <name evidence="5" type="ORF">METZ01_LOCUS195956</name>
</gene>
<dbReference type="PROSITE" id="PS00078">
    <property type="entry name" value="COX2"/>
    <property type="match status" value="1"/>
</dbReference>
<evidence type="ECO:0000256" key="3">
    <source>
        <dbReference type="SAM" id="Phobius"/>
    </source>
</evidence>
<dbReference type="GO" id="GO:0016020">
    <property type="term" value="C:membrane"/>
    <property type="evidence" value="ECO:0007669"/>
    <property type="project" value="InterPro"/>
</dbReference>
<dbReference type="GO" id="GO:0004129">
    <property type="term" value="F:cytochrome-c oxidase activity"/>
    <property type="evidence" value="ECO:0007669"/>
    <property type="project" value="InterPro"/>
</dbReference>
<evidence type="ECO:0000256" key="1">
    <source>
        <dbReference type="ARBA" id="ARBA00022723"/>
    </source>
</evidence>
<feature type="transmembrane region" description="Helical" evidence="3">
    <location>
        <begin position="12"/>
        <end position="32"/>
    </location>
</feature>
<keyword evidence="1" id="KW-0479">Metal-binding</keyword>
<sequence>MSEFLYESKWGPFAVMLFFHIPFLIFFFRIVYRKAFVNTGASGTAPEKYPKIEAIWIGTAAVLFILVNVLSIVYMPPVSTAAMSKSGTDFQEVDIMAKSWYYDMSSREVEVGKPVKFSAKSGDTVHGFAVYHPDGRMLFTMMLMPGMESPTTLVHTFTEPGEYKVRCLEYCGIVHHAMQDLLVVR</sequence>
<dbReference type="EMBL" id="UINC01041602">
    <property type="protein sequence ID" value="SVB43102.1"/>
    <property type="molecule type" value="Genomic_DNA"/>
</dbReference>
<protein>
    <recommendedName>
        <fullName evidence="4">Cytochrome oxidase subunit II copper A binding domain-containing protein</fullName>
    </recommendedName>
</protein>
<dbReference type="PROSITE" id="PS50857">
    <property type="entry name" value="COX2_CUA"/>
    <property type="match status" value="1"/>
</dbReference>
<keyword evidence="3" id="KW-1133">Transmembrane helix</keyword>
<feature type="transmembrane region" description="Helical" evidence="3">
    <location>
        <begin position="53"/>
        <end position="75"/>
    </location>
</feature>
<dbReference type="SUPFAM" id="SSF49503">
    <property type="entry name" value="Cupredoxins"/>
    <property type="match status" value="1"/>
</dbReference>
<keyword evidence="2" id="KW-0186">Copper</keyword>
<name>A0A382DYC5_9ZZZZ</name>
<accession>A0A382DYC5</accession>
<keyword evidence="3" id="KW-0472">Membrane</keyword>
<dbReference type="Gene3D" id="2.60.40.420">
    <property type="entry name" value="Cupredoxins - blue copper proteins"/>
    <property type="match status" value="1"/>
</dbReference>
<feature type="domain" description="Cytochrome oxidase subunit II copper A binding" evidence="4">
    <location>
        <begin position="88"/>
        <end position="185"/>
    </location>
</feature>
<dbReference type="InterPro" id="IPR001505">
    <property type="entry name" value="Copper_CuA"/>
</dbReference>
<proteinExistence type="predicted"/>
<dbReference type="AlphaFoldDB" id="A0A382DYC5"/>
<reference evidence="5" key="1">
    <citation type="submission" date="2018-05" db="EMBL/GenBank/DDBJ databases">
        <authorList>
            <person name="Lanie J.A."/>
            <person name="Ng W.-L."/>
            <person name="Kazmierczak K.M."/>
            <person name="Andrzejewski T.M."/>
            <person name="Davidsen T.M."/>
            <person name="Wayne K.J."/>
            <person name="Tettelin H."/>
            <person name="Glass J.I."/>
            <person name="Rusch D."/>
            <person name="Podicherti R."/>
            <person name="Tsui H.-C.T."/>
            <person name="Winkler M.E."/>
        </authorList>
    </citation>
    <scope>NUCLEOTIDE SEQUENCE</scope>
</reference>
<dbReference type="InterPro" id="IPR008972">
    <property type="entry name" value="Cupredoxin"/>
</dbReference>
<organism evidence="5">
    <name type="scientific">marine metagenome</name>
    <dbReference type="NCBI Taxonomy" id="408172"/>
    <lineage>
        <taxon>unclassified sequences</taxon>
        <taxon>metagenomes</taxon>
        <taxon>ecological metagenomes</taxon>
    </lineage>
</organism>
<evidence type="ECO:0000256" key="2">
    <source>
        <dbReference type="ARBA" id="ARBA00023008"/>
    </source>
</evidence>